<sequence length="70" mass="7523">MPHPDQVFAPLSQYASPRSGLCSLVPVCLTQIRSLLPCPSMPHLDQVFAPLSQYASPRSGLCSLVPVCLT</sequence>
<dbReference type="AlphaFoldDB" id="A0AAE0ZE34"/>
<name>A0AAE0ZE34_9GAST</name>
<dbReference type="Proteomes" id="UP001283361">
    <property type="component" value="Unassembled WGS sequence"/>
</dbReference>
<reference evidence="1" key="1">
    <citation type="journal article" date="2023" name="G3 (Bethesda)">
        <title>A reference genome for the long-term kleptoplast-retaining sea slug Elysia crispata morphotype clarki.</title>
        <authorList>
            <person name="Eastman K.E."/>
            <person name="Pendleton A.L."/>
            <person name="Shaikh M.A."/>
            <person name="Suttiyut T."/>
            <person name="Ogas R."/>
            <person name="Tomko P."/>
            <person name="Gavelis G."/>
            <person name="Widhalm J.R."/>
            <person name="Wisecaver J.H."/>
        </authorList>
    </citation>
    <scope>NUCLEOTIDE SEQUENCE</scope>
    <source>
        <strain evidence="1">ECLA1</strain>
    </source>
</reference>
<keyword evidence="2" id="KW-1185">Reference proteome</keyword>
<evidence type="ECO:0000313" key="2">
    <source>
        <dbReference type="Proteomes" id="UP001283361"/>
    </source>
</evidence>
<dbReference type="EMBL" id="JAWDGP010004202">
    <property type="protein sequence ID" value="KAK3766707.1"/>
    <property type="molecule type" value="Genomic_DNA"/>
</dbReference>
<organism evidence="1 2">
    <name type="scientific">Elysia crispata</name>
    <name type="common">lettuce slug</name>
    <dbReference type="NCBI Taxonomy" id="231223"/>
    <lineage>
        <taxon>Eukaryota</taxon>
        <taxon>Metazoa</taxon>
        <taxon>Spiralia</taxon>
        <taxon>Lophotrochozoa</taxon>
        <taxon>Mollusca</taxon>
        <taxon>Gastropoda</taxon>
        <taxon>Heterobranchia</taxon>
        <taxon>Euthyneura</taxon>
        <taxon>Panpulmonata</taxon>
        <taxon>Sacoglossa</taxon>
        <taxon>Placobranchoidea</taxon>
        <taxon>Plakobranchidae</taxon>
        <taxon>Elysia</taxon>
    </lineage>
</organism>
<proteinExistence type="predicted"/>
<gene>
    <name evidence="1" type="ORF">RRG08_046004</name>
</gene>
<protein>
    <submittedName>
        <fullName evidence="1">Uncharacterized protein</fullName>
    </submittedName>
</protein>
<comment type="caution">
    <text evidence="1">The sequence shown here is derived from an EMBL/GenBank/DDBJ whole genome shotgun (WGS) entry which is preliminary data.</text>
</comment>
<accession>A0AAE0ZE34</accession>
<evidence type="ECO:0000313" key="1">
    <source>
        <dbReference type="EMBL" id="KAK3766707.1"/>
    </source>
</evidence>